<sequence>MINVEVACAVVDPVKLEVNPRKLKALVYINQDDNNEFQACYGQTSAWARRHDNHPDRIYTPPSWKNSRRH</sequence>
<organism evidence="1 2">
    <name type="scientific">Kribbella yunnanensis</name>
    <dbReference type="NCBI Taxonomy" id="190194"/>
    <lineage>
        <taxon>Bacteria</taxon>
        <taxon>Bacillati</taxon>
        <taxon>Actinomycetota</taxon>
        <taxon>Actinomycetes</taxon>
        <taxon>Propionibacteriales</taxon>
        <taxon>Kribbellaceae</taxon>
        <taxon>Kribbella</taxon>
    </lineage>
</organism>
<dbReference type="Proteomes" id="UP001500280">
    <property type="component" value="Unassembled WGS sequence"/>
</dbReference>
<protein>
    <submittedName>
        <fullName evidence="1">Uncharacterized protein</fullName>
    </submittedName>
</protein>
<reference evidence="2" key="1">
    <citation type="journal article" date="2019" name="Int. J. Syst. Evol. Microbiol.">
        <title>The Global Catalogue of Microorganisms (GCM) 10K type strain sequencing project: providing services to taxonomists for standard genome sequencing and annotation.</title>
        <authorList>
            <consortium name="The Broad Institute Genomics Platform"/>
            <consortium name="The Broad Institute Genome Sequencing Center for Infectious Disease"/>
            <person name="Wu L."/>
            <person name="Ma J."/>
        </authorList>
    </citation>
    <scope>NUCLEOTIDE SEQUENCE [LARGE SCALE GENOMIC DNA]</scope>
    <source>
        <strain evidence="2">JCM 14307</strain>
    </source>
</reference>
<name>A0ABP4UNG4_9ACTN</name>
<evidence type="ECO:0000313" key="2">
    <source>
        <dbReference type="Proteomes" id="UP001500280"/>
    </source>
</evidence>
<gene>
    <name evidence="1" type="ORF">GCM10009745_63470</name>
</gene>
<comment type="caution">
    <text evidence="1">The sequence shown here is derived from an EMBL/GenBank/DDBJ whole genome shotgun (WGS) entry which is preliminary data.</text>
</comment>
<keyword evidence="2" id="KW-1185">Reference proteome</keyword>
<accession>A0ABP4UNG4</accession>
<proteinExistence type="predicted"/>
<dbReference type="RefSeq" id="WP_344160105.1">
    <property type="nucleotide sequence ID" value="NZ_BAAANF010000021.1"/>
</dbReference>
<evidence type="ECO:0000313" key="1">
    <source>
        <dbReference type="EMBL" id="GAA1706916.1"/>
    </source>
</evidence>
<dbReference type="EMBL" id="BAAANF010000021">
    <property type="protein sequence ID" value="GAA1706916.1"/>
    <property type="molecule type" value="Genomic_DNA"/>
</dbReference>